<protein>
    <recommendedName>
        <fullName evidence="3">SigF-like NTF2-like domain-containing protein</fullName>
    </recommendedName>
</protein>
<dbReference type="PANTHER" id="PTHR35393:SF1">
    <property type="entry name" value="SNOAL-LIKE DOMAIN-CONTAINING PROTEIN"/>
    <property type="match status" value="1"/>
</dbReference>
<dbReference type="InterPro" id="IPR057514">
    <property type="entry name" value="NTF2_SigF"/>
</dbReference>
<reference evidence="4" key="2">
    <citation type="submission" date="2023-05" db="EMBL/GenBank/DDBJ databases">
        <authorList>
            <consortium name="Lawrence Berkeley National Laboratory"/>
            <person name="Steindorff A."/>
            <person name="Hensen N."/>
            <person name="Bonometti L."/>
            <person name="Westerberg I."/>
            <person name="Brannstrom I.O."/>
            <person name="Guillou S."/>
            <person name="Cros-Aarteil S."/>
            <person name="Calhoun S."/>
            <person name="Haridas S."/>
            <person name="Kuo A."/>
            <person name="Mondo S."/>
            <person name="Pangilinan J."/>
            <person name="Riley R."/>
            <person name="Labutti K."/>
            <person name="Andreopoulos B."/>
            <person name="Lipzen A."/>
            <person name="Chen C."/>
            <person name="Yanf M."/>
            <person name="Daum C."/>
            <person name="Ng V."/>
            <person name="Clum A."/>
            <person name="Ohm R."/>
            <person name="Martin F."/>
            <person name="Silar P."/>
            <person name="Natvig D."/>
            <person name="Lalanne C."/>
            <person name="Gautier V."/>
            <person name="Ament-Velasquez S.L."/>
            <person name="Kruys A."/>
            <person name="Hutchinson M.I."/>
            <person name="Powell A.J."/>
            <person name="Barry K."/>
            <person name="Miller A.N."/>
            <person name="Grigoriev I.V."/>
            <person name="Debuchy R."/>
            <person name="Gladieux P."/>
            <person name="Thoren M.H."/>
            <person name="Johannesson H."/>
        </authorList>
    </citation>
    <scope>NUCLEOTIDE SEQUENCE</scope>
    <source>
        <strain evidence="4">PSN293</strain>
    </source>
</reference>
<gene>
    <name evidence="4" type="ORF">QBC37DRAFT_386816</name>
</gene>
<proteinExistence type="predicted"/>
<dbReference type="AlphaFoldDB" id="A0AAN6Y9X2"/>
<evidence type="ECO:0000256" key="1">
    <source>
        <dbReference type="SAM" id="MobiDB-lite"/>
    </source>
</evidence>
<feature type="compositionally biased region" description="Low complexity" evidence="1">
    <location>
        <begin position="176"/>
        <end position="199"/>
    </location>
</feature>
<sequence>MEHPVRDVRNVIRALCQGSPQEQSDAVNRYFVPSASFVHPFCRVPSFEGLELPIIGAKLDSRTLVLAIFKWYKILSPKIELEIDSVVFDQRSNLLYLTIHQVFSIWFIPFYKAPVKLVTVLHLVPSNQQQNNGNSNSNGGDNDDTPNHDQPNSYHHLNGTGEDEPSYAEVAAGEAHPSSSPSSPPRHGNNSSGGSRSQSSGGGSTRYMIKKQEDYYQVNEFLKFVLGMPGAYLWYGWQVLSTFFCILGAVFLGPVTYFVAPYVVGSKTLPQVLQRNGSAGGSASVTPSRIKRCLN</sequence>
<organism evidence="4 5">
    <name type="scientific">Rhypophila decipiens</name>
    <dbReference type="NCBI Taxonomy" id="261697"/>
    <lineage>
        <taxon>Eukaryota</taxon>
        <taxon>Fungi</taxon>
        <taxon>Dikarya</taxon>
        <taxon>Ascomycota</taxon>
        <taxon>Pezizomycotina</taxon>
        <taxon>Sordariomycetes</taxon>
        <taxon>Sordariomycetidae</taxon>
        <taxon>Sordariales</taxon>
        <taxon>Naviculisporaceae</taxon>
        <taxon>Rhypophila</taxon>
    </lineage>
</organism>
<reference evidence="4" key="1">
    <citation type="journal article" date="2023" name="Mol. Phylogenet. Evol.">
        <title>Genome-scale phylogeny and comparative genomics of the fungal order Sordariales.</title>
        <authorList>
            <person name="Hensen N."/>
            <person name="Bonometti L."/>
            <person name="Westerberg I."/>
            <person name="Brannstrom I.O."/>
            <person name="Guillou S."/>
            <person name="Cros-Aarteil S."/>
            <person name="Calhoun S."/>
            <person name="Haridas S."/>
            <person name="Kuo A."/>
            <person name="Mondo S."/>
            <person name="Pangilinan J."/>
            <person name="Riley R."/>
            <person name="LaButti K."/>
            <person name="Andreopoulos B."/>
            <person name="Lipzen A."/>
            <person name="Chen C."/>
            <person name="Yan M."/>
            <person name="Daum C."/>
            <person name="Ng V."/>
            <person name="Clum A."/>
            <person name="Steindorff A."/>
            <person name="Ohm R.A."/>
            <person name="Martin F."/>
            <person name="Silar P."/>
            <person name="Natvig D.O."/>
            <person name="Lalanne C."/>
            <person name="Gautier V."/>
            <person name="Ament-Velasquez S.L."/>
            <person name="Kruys A."/>
            <person name="Hutchinson M.I."/>
            <person name="Powell A.J."/>
            <person name="Barry K."/>
            <person name="Miller A.N."/>
            <person name="Grigoriev I.V."/>
            <person name="Debuchy R."/>
            <person name="Gladieux P."/>
            <person name="Hiltunen Thoren M."/>
            <person name="Johannesson H."/>
        </authorList>
    </citation>
    <scope>NUCLEOTIDE SEQUENCE</scope>
    <source>
        <strain evidence="4">PSN293</strain>
    </source>
</reference>
<feature type="compositionally biased region" description="Low complexity" evidence="1">
    <location>
        <begin position="128"/>
        <end position="140"/>
    </location>
</feature>
<keyword evidence="2" id="KW-1133">Transmembrane helix</keyword>
<keyword evidence="5" id="KW-1185">Reference proteome</keyword>
<keyword evidence="2" id="KW-0472">Membrane</keyword>
<dbReference type="EMBL" id="MU858087">
    <property type="protein sequence ID" value="KAK4214871.1"/>
    <property type="molecule type" value="Genomic_DNA"/>
</dbReference>
<evidence type="ECO:0000313" key="5">
    <source>
        <dbReference type="Proteomes" id="UP001301769"/>
    </source>
</evidence>
<feature type="domain" description="SigF-like NTF2-like" evidence="3">
    <location>
        <begin position="1"/>
        <end position="125"/>
    </location>
</feature>
<accession>A0AAN6Y9X2</accession>
<feature type="transmembrane region" description="Helical" evidence="2">
    <location>
        <begin position="241"/>
        <end position="265"/>
    </location>
</feature>
<comment type="caution">
    <text evidence="4">The sequence shown here is derived from an EMBL/GenBank/DDBJ whole genome shotgun (WGS) entry which is preliminary data.</text>
</comment>
<evidence type="ECO:0000256" key="2">
    <source>
        <dbReference type="SAM" id="Phobius"/>
    </source>
</evidence>
<dbReference type="Pfam" id="PF24840">
    <property type="entry name" value="NTF2_SigF"/>
    <property type="match status" value="1"/>
</dbReference>
<evidence type="ECO:0000313" key="4">
    <source>
        <dbReference type="EMBL" id="KAK4214871.1"/>
    </source>
</evidence>
<dbReference type="Proteomes" id="UP001301769">
    <property type="component" value="Unassembled WGS sequence"/>
</dbReference>
<evidence type="ECO:0000259" key="3">
    <source>
        <dbReference type="Pfam" id="PF24840"/>
    </source>
</evidence>
<name>A0AAN6Y9X2_9PEZI</name>
<dbReference type="PANTHER" id="PTHR35393">
    <property type="entry name" value="CHROMOSOME 1, WHOLE GENOME SHOTGUN SEQUENCE"/>
    <property type="match status" value="1"/>
</dbReference>
<feature type="region of interest" description="Disordered" evidence="1">
    <location>
        <begin position="128"/>
        <end position="205"/>
    </location>
</feature>
<keyword evidence="2" id="KW-0812">Transmembrane</keyword>